<dbReference type="Gene3D" id="3.30.70.1290">
    <property type="entry name" value="Transposase IS200-like"/>
    <property type="match status" value="1"/>
</dbReference>
<name>A0A8J3P0K7_9ACTN</name>
<dbReference type="Proteomes" id="UP000659904">
    <property type="component" value="Unassembled WGS sequence"/>
</dbReference>
<dbReference type="InterPro" id="IPR036515">
    <property type="entry name" value="Transposase_17_sf"/>
</dbReference>
<evidence type="ECO:0000259" key="1">
    <source>
        <dbReference type="Pfam" id="PF01797"/>
    </source>
</evidence>
<dbReference type="GO" id="GO:0006313">
    <property type="term" value="P:DNA transposition"/>
    <property type="evidence" value="ECO:0007669"/>
    <property type="project" value="InterPro"/>
</dbReference>
<dbReference type="InterPro" id="IPR002686">
    <property type="entry name" value="Transposase_17"/>
</dbReference>
<organism evidence="2 3">
    <name type="scientific">Catellatospora citrea</name>
    <dbReference type="NCBI Taxonomy" id="53366"/>
    <lineage>
        <taxon>Bacteria</taxon>
        <taxon>Bacillati</taxon>
        <taxon>Actinomycetota</taxon>
        <taxon>Actinomycetes</taxon>
        <taxon>Micromonosporales</taxon>
        <taxon>Micromonosporaceae</taxon>
        <taxon>Catellatospora</taxon>
    </lineage>
</organism>
<evidence type="ECO:0000313" key="2">
    <source>
        <dbReference type="EMBL" id="GIF99417.1"/>
    </source>
</evidence>
<dbReference type="SUPFAM" id="SSF143422">
    <property type="entry name" value="Transposase IS200-like"/>
    <property type="match status" value="1"/>
</dbReference>
<sequence>MPDPDVRSGCSVVHQHAQLVFTTQYRPGALTGPILTPCEEIMRAVCADFGGELHEFNGEIDQAHLVVH</sequence>
<feature type="domain" description="Transposase IS200-like" evidence="1">
    <location>
        <begin position="12"/>
        <end position="67"/>
    </location>
</feature>
<accession>A0A8J3P0K7</accession>
<dbReference type="EMBL" id="BONH01000021">
    <property type="protein sequence ID" value="GIF99417.1"/>
    <property type="molecule type" value="Genomic_DNA"/>
</dbReference>
<gene>
    <name evidence="2" type="ORF">Cci01nite_45110</name>
</gene>
<dbReference type="Pfam" id="PF01797">
    <property type="entry name" value="Y1_Tnp"/>
    <property type="match status" value="1"/>
</dbReference>
<evidence type="ECO:0000313" key="3">
    <source>
        <dbReference type="Proteomes" id="UP000659904"/>
    </source>
</evidence>
<reference evidence="2 3" key="1">
    <citation type="submission" date="2021-01" db="EMBL/GenBank/DDBJ databases">
        <title>Whole genome shotgun sequence of Catellatospora citrea NBRC 14495.</title>
        <authorList>
            <person name="Komaki H."/>
            <person name="Tamura T."/>
        </authorList>
    </citation>
    <scope>NUCLEOTIDE SEQUENCE [LARGE SCALE GENOMIC DNA]</scope>
    <source>
        <strain evidence="2 3">NBRC 14495</strain>
    </source>
</reference>
<proteinExistence type="predicted"/>
<dbReference type="GO" id="GO:0003677">
    <property type="term" value="F:DNA binding"/>
    <property type="evidence" value="ECO:0007669"/>
    <property type="project" value="InterPro"/>
</dbReference>
<protein>
    <recommendedName>
        <fullName evidence="1">Transposase IS200-like domain-containing protein</fullName>
    </recommendedName>
</protein>
<keyword evidence="3" id="KW-1185">Reference proteome</keyword>
<dbReference type="GO" id="GO:0004803">
    <property type="term" value="F:transposase activity"/>
    <property type="evidence" value="ECO:0007669"/>
    <property type="project" value="InterPro"/>
</dbReference>
<dbReference type="AlphaFoldDB" id="A0A8J3P0K7"/>
<comment type="caution">
    <text evidence="2">The sequence shown here is derived from an EMBL/GenBank/DDBJ whole genome shotgun (WGS) entry which is preliminary data.</text>
</comment>